<reference evidence="1" key="1">
    <citation type="journal article" date="2014" name="Front. Microbiol.">
        <title>High frequency of phylogenetically diverse reductive dehalogenase-homologous genes in deep subseafloor sedimentary metagenomes.</title>
        <authorList>
            <person name="Kawai M."/>
            <person name="Futagami T."/>
            <person name="Toyoda A."/>
            <person name="Takaki Y."/>
            <person name="Nishi S."/>
            <person name="Hori S."/>
            <person name="Arai W."/>
            <person name="Tsubouchi T."/>
            <person name="Morono Y."/>
            <person name="Uchiyama I."/>
            <person name="Ito T."/>
            <person name="Fujiyama A."/>
            <person name="Inagaki F."/>
            <person name="Takami H."/>
        </authorList>
    </citation>
    <scope>NUCLEOTIDE SEQUENCE</scope>
    <source>
        <strain evidence="1">Expedition CK06-06</strain>
    </source>
</reference>
<dbReference type="EMBL" id="BARS01041220">
    <property type="protein sequence ID" value="GAG41863.1"/>
    <property type="molecule type" value="Genomic_DNA"/>
</dbReference>
<dbReference type="AlphaFoldDB" id="X0XZ69"/>
<evidence type="ECO:0000313" key="1">
    <source>
        <dbReference type="EMBL" id="GAG41863.1"/>
    </source>
</evidence>
<gene>
    <name evidence="1" type="ORF">S01H1_62720</name>
</gene>
<feature type="non-terminal residue" evidence="1">
    <location>
        <position position="1"/>
    </location>
</feature>
<sequence length="68" mass="7904">SNQNCQLSLDDSGDFLLTYLDGDRHGIKKKLAKMFKQRKDLGLNRVSWWGNRGVQVEVKDQFDFESRA</sequence>
<accession>X0XZ69</accession>
<organism evidence="1">
    <name type="scientific">marine sediment metagenome</name>
    <dbReference type="NCBI Taxonomy" id="412755"/>
    <lineage>
        <taxon>unclassified sequences</taxon>
        <taxon>metagenomes</taxon>
        <taxon>ecological metagenomes</taxon>
    </lineage>
</organism>
<protein>
    <submittedName>
        <fullName evidence="1">Uncharacterized protein</fullName>
    </submittedName>
</protein>
<proteinExistence type="predicted"/>
<name>X0XZ69_9ZZZZ</name>
<comment type="caution">
    <text evidence="1">The sequence shown here is derived from an EMBL/GenBank/DDBJ whole genome shotgun (WGS) entry which is preliminary data.</text>
</comment>